<feature type="region of interest" description="Disordered" evidence="1">
    <location>
        <begin position="397"/>
        <end position="425"/>
    </location>
</feature>
<dbReference type="Gramene" id="RZC47922">
    <property type="protein sequence ID" value="RZC47922"/>
    <property type="gene ID" value="C5167_040866"/>
</dbReference>
<proteinExistence type="predicted"/>
<dbReference type="AlphaFoldDB" id="A0A4Y7IJN9"/>
<dbReference type="Proteomes" id="UP000316621">
    <property type="component" value="Chromosome 1"/>
</dbReference>
<dbReference type="PANTHER" id="PTHR36022">
    <property type="entry name" value="GPI-ANCHORED ADHESIN-LIKE PROTEIN"/>
    <property type="match status" value="1"/>
</dbReference>
<reference evidence="2 3" key="1">
    <citation type="journal article" date="2018" name="Science">
        <title>The opium poppy genome and morphinan production.</title>
        <authorList>
            <person name="Guo L."/>
            <person name="Winzer T."/>
            <person name="Yang X."/>
            <person name="Li Y."/>
            <person name="Ning Z."/>
            <person name="He Z."/>
            <person name="Teodor R."/>
            <person name="Lu Y."/>
            <person name="Bowser T.A."/>
            <person name="Graham I.A."/>
            <person name="Ye K."/>
        </authorList>
    </citation>
    <scope>NUCLEOTIDE SEQUENCE [LARGE SCALE GENOMIC DNA]</scope>
    <source>
        <strain evidence="3">cv. HN1</strain>
        <tissue evidence="2">Leaves</tissue>
    </source>
</reference>
<dbReference type="EMBL" id="CM010715">
    <property type="protein sequence ID" value="RZC47922.1"/>
    <property type="molecule type" value="Genomic_DNA"/>
</dbReference>
<evidence type="ECO:0000313" key="2">
    <source>
        <dbReference type="EMBL" id="RZC47922.1"/>
    </source>
</evidence>
<feature type="compositionally biased region" description="Polar residues" evidence="1">
    <location>
        <begin position="93"/>
        <end position="119"/>
    </location>
</feature>
<dbReference type="OMA" id="VNACCLQ"/>
<evidence type="ECO:0000313" key="3">
    <source>
        <dbReference type="Proteomes" id="UP000316621"/>
    </source>
</evidence>
<protein>
    <submittedName>
        <fullName evidence="2">Uncharacterized protein</fullName>
    </submittedName>
</protein>
<feature type="region of interest" description="Disordered" evidence="1">
    <location>
        <begin position="69"/>
        <end position="137"/>
    </location>
</feature>
<feature type="compositionally biased region" description="Low complexity" evidence="1">
    <location>
        <begin position="120"/>
        <end position="129"/>
    </location>
</feature>
<name>A0A4Y7IJN9_PAPSO</name>
<evidence type="ECO:0000256" key="1">
    <source>
        <dbReference type="SAM" id="MobiDB-lite"/>
    </source>
</evidence>
<dbReference type="OrthoDB" id="1921902at2759"/>
<feature type="region of interest" description="Disordered" evidence="1">
    <location>
        <begin position="1"/>
        <end position="55"/>
    </location>
</feature>
<accession>A0A4Y7IJN9</accession>
<dbReference type="PANTHER" id="PTHR36022:SF1">
    <property type="entry name" value="GPI-ANCHORED ADHESIN-LIKE PROTEIN"/>
    <property type="match status" value="1"/>
</dbReference>
<keyword evidence="3" id="KW-1185">Reference proteome</keyword>
<feature type="compositionally biased region" description="Low complexity" evidence="1">
    <location>
        <begin position="43"/>
        <end position="55"/>
    </location>
</feature>
<sequence>MKRGGEKSSNFGLKNPPMKIDFSSSSKKHKKPNLRNPLTDINSSSSSSSTSASTVSIEASSRGCLGFFLSNPSKPQLKNPKSVPISNPRLKNPPQNQEKSVSNKGVRGNLNQKLGCTNVKSSSLKSQSGLKKKKKLESEAMGVDKGEIFEKKLFNFSKLGLDETINVTPLNKFQSGSVLDMEIEENSVCKTLEKTPETITPPIQASVSPELQYGASSMVGGSTTGSCYAAGHVLSGVPDKRKCRPRGILTVGEELGFESFQLSSDENVSNSGKGRRVSLVPTPSGASMRWLLSPCKEEEDKMDNCSPNASAEFRRRMGPTPFQSLSSPSSDVCLKSNGSSKTSSVVKMDLSISPIELSKFEGFSDVSPSIFQVRPDVEHHLVSCFSPSSFADTTTITPSKRVEESSPLSVDSLDSHNAICTPESDSSSERQRFSWMQNVVDHRESRFEFDPLADVFRTKSLSPRGRRTSWDPADVLPLPGLNFKLHDTMMDPLLGVSSSSFIDSVDSQMRVSWREGLVSRIFDMDELDSCRWLSDEEVEVGLCGNKQLSSADFDCEVDMSLESLDGELVNITKSPEFVSEEPEIIGKSKLKSPQKLRSCAESMSTDGGGLIASGDSDWTQCYKNRLFQG</sequence>
<gene>
    <name evidence="2" type="ORF">C5167_040866</name>
</gene>
<organism evidence="2 3">
    <name type="scientific">Papaver somniferum</name>
    <name type="common">Opium poppy</name>
    <dbReference type="NCBI Taxonomy" id="3469"/>
    <lineage>
        <taxon>Eukaryota</taxon>
        <taxon>Viridiplantae</taxon>
        <taxon>Streptophyta</taxon>
        <taxon>Embryophyta</taxon>
        <taxon>Tracheophyta</taxon>
        <taxon>Spermatophyta</taxon>
        <taxon>Magnoliopsida</taxon>
        <taxon>Ranunculales</taxon>
        <taxon>Papaveraceae</taxon>
        <taxon>Papaveroideae</taxon>
        <taxon>Papaver</taxon>
    </lineage>
</organism>